<evidence type="ECO:0000313" key="1">
    <source>
        <dbReference type="EMBL" id="CAB4026113.1"/>
    </source>
</evidence>
<name>A0A6S7KD28_PARCT</name>
<dbReference type="OrthoDB" id="5982732at2759"/>
<accession>A0A6S7KD28</accession>
<dbReference type="PANTHER" id="PTHR46579:SF2">
    <property type="entry name" value="C2H2-TYPE DOMAIN-CONTAINING PROTEIN"/>
    <property type="match status" value="1"/>
</dbReference>
<dbReference type="Pfam" id="PF02992">
    <property type="entry name" value="Transposase_21"/>
    <property type="match status" value="1"/>
</dbReference>
<dbReference type="PANTHER" id="PTHR46579">
    <property type="entry name" value="F5/8 TYPE C DOMAIN-CONTAINING PROTEIN-RELATED"/>
    <property type="match status" value="1"/>
</dbReference>
<dbReference type="EMBL" id="CACRXK020014017">
    <property type="protein sequence ID" value="CAB4026113.1"/>
    <property type="molecule type" value="Genomic_DNA"/>
</dbReference>
<comment type="caution">
    <text evidence="1">The sequence shown here is derived from an EMBL/GenBank/DDBJ whole genome shotgun (WGS) entry which is preliminary data.</text>
</comment>
<evidence type="ECO:0000313" key="2">
    <source>
        <dbReference type="Proteomes" id="UP001152795"/>
    </source>
</evidence>
<dbReference type="InterPro" id="IPR004242">
    <property type="entry name" value="Transposase_21"/>
</dbReference>
<protein>
    <submittedName>
        <fullName evidence="1">Uncharacterized protein</fullName>
    </submittedName>
</protein>
<dbReference type="Proteomes" id="UP001152795">
    <property type="component" value="Unassembled WGS sequence"/>
</dbReference>
<reference evidence="1" key="1">
    <citation type="submission" date="2020-04" db="EMBL/GenBank/DDBJ databases">
        <authorList>
            <person name="Alioto T."/>
            <person name="Alioto T."/>
            <person name="Gomez Garrido J."/>
        </authorList>
    </citation>
    <scope>NUCLEOTIDE SEQUENCE</scope>
    <source>
        <strain evidence="1">A484AB</strain>
    </source>
</reference>
<dbReference type="AlphaFoldDB" id="A0A6S7KD28"/>
<organism evidence="1 2">
    <name type="scientific">Paramuricea clavata</name>
    <name type="common">Red gorgonian</name>
    <name type="synonym">Violescent sea-whip</name>
    <dbReference type="NCBI Taxonomy" id="317549"/>
    <lineage>
        <taxon>Eukaryota</taxon>
        <taxon>Metazoa</taxon>
        <taxon>Cnidaria</taxon>
        <taxon>Anthozoa</taxon>
        <taxon>Octocorallia</taxon>
        <taxon>Malacalcyonacea</taxon>
        <taxon>Plexauridae</taxon>
        <taxon>Paramuricea</taxon>
    </lineage>
</organism>
<keyword evidence="2" id="KW-1185">Reference proteome</keyword>
<proteinExistence type="predicted"/>
<gene>
    <name evidence="1" type="ORF">PACLA_8A011729</name>
</gene>
<sequence>MVDVYDGKIWKEFLTFNGKDFLNSFRNYGFMLNFDFFQPMKRRKDYSVGVFYLVLLNLPRAERFKWENVIIIGIVPSLSKEPKDLNPFLKPAVKELQCLWKGIRLNSALSRFPLTFKAAVLAVSCDIPAARNFFPGGFGVKRDYSEFDRDKWEPRRNVNHRWLAKKFANIRTQSKRDQFCRDHGITHYSILLDLEYFDAIRFFTIDPMHNLFLGTAKAMFKIWVNNGLPSKDLQKIEDRIKTIEIPSDLGRLPANISANHGSYTAEQWKNWTLLYSLFCLKDILSDEEFKCWQSFVLACKYVCQGVISEADLQIADGLFVKFCKEVETLWKRSYQTKYAPSLSSKRYFNRPWLSFWCFSFQRYNGILGSIPTNKRSVELQLMRRFQLSRFFDEKTLPTLFKDELFPLCTLKNNDKSYEWLENSTWTERYALHNLAVTSPSSKWKRLGK</sequence>